<evidence type="ECO:0000313" key="1">
    <source>
        <dbReference type="EMBL" id="AXQ69094.1"/>
    </source>
</evidence>
<reference evidence="2" key="1">
    <citation type="submission" date="2018-07" db="EMBL/GenBank/DDBJ databases">
        <title>Giant CbK-like Caulobacter bacteriophages have genetically divergent genomes.</title>
        <authorList>
            <person name="Wilson K.M."/>
            <person name="Ely B."/>
        </authorList>
    </citation>
    <scope>NUCLEOTIDE SEQUENCE [LARGE SCALE GENOMIC DNA]</scope>
</reference>
<organism evidence="1 2">
    <name type="scientific">Caulobacter phage CcrBL9</name>
    <dbReference type="NCBI Taxonomy" id="2283270"/>
    <lineage>
        <taxon>Viruses</taxon>
        <taxon>Duplodnaviria</taxon>
        <taxon>Heunggongvirae</taxon>
        <taxon>Uroviricota</taxon>
        <taxon>Caudoviricetes</taxon>
        <taxon>Jeanschmidtviridae</taxon>
        <taxon>Bertelyvirus</taxon>
        <taxon>Bertelyvirus BL9</taxon>
    </lineage>
</organism>
<evidence type="ECO:0000313" key="2">
    <source>
        <dbReference type="Proteomes" id="UP000259421"/>
    </source>
</evidence>
<keyword evidence="2" id="KW-1185">Reference proteome</keyword>
<dbReference type="EMBL" id="MH588546">
    <property type="protein sequence ID" value="AXQ69094.1"/>
    <property type="molecule type" value="Genomic_DNA"/>
</dbReference>
<protein>
    <submittedName>
        <fullName evidence="1">Uncharacterized protein</fullName>
    </submittedName>
</protein>
<accession>A0A385EB44</accession>
<dbReference type="Proteomes" id="UP000259421">
    <property type="component" value="Segment"/>
</dbReference>
<gene>
    <name evidence="1" type="ORF">CcrBL9_gp070c</name>
</gene>
<proteinExistence type="predicted"/>
<name>A0A385EB44_9CAUD</name>
<reference evidence="1 2" key="2">
    <citation type="submission" date="2018-09" db="EMBL/GenBank/DDBJ databases">
        <title>Giant CbK-like Caulobacter bacteriophages have genetically divergent genomes.</title>
        <authorList>
            <person name="Wilson K."/>
            <person name="Ely B."/>
        </authorList>
    </citation>
    <scope>NUCLEOTIDE SEQUENCE [LARGE SCALE GENOMIC DNA]</scope>
</reference>
<sequence length="104" mass="11388">MSLPYHVHFFVRDSDDQVGEFISRSWPAIEALTLSTRDYVVLDLAEPMGSIPAGKRLMGVTMVKKTPVGRVGDAESPPWGGLAQTIEVHVVDYGAANEEEDEEA</sequence>